<dbReference type="RefSeq" id="WP_227424343.1">
    <property type="nucleotide sequence ID" value="NZ_CP071868.1"/>
</dbReference>
<name>A0A8A4ZHN5_9MICO</name>
<reference evidence="1" key="1">
    <citation type="submission" date="2021-03" db="EMBL/GenBank/DDBJ databases">
        <title>Pengzhenrongella sicca gen. nov., sp. nov., a new member of suborder Micrococcineae isolated from High-Arctic tundra soil.</title>
        <authorList>
            <person name="Peng F."/>
        </authorList>
    </citation>
    <scope>NUCLEOTIDE SEQUENCE</scope>
    <source>
        <strain evidence="1">LRZ-2</strain>
    </source>
</reference>
<proteinExistence type="predicted"/>
<evidence type="ECO:0000313" key="2">
    <source>
        <dbReference type="Proteomes" id="UP000663937"/>
    </source>
</evidence>
<dbReference type="AlphaFoldDB" id="A0A8A4ZHN5"/>
<gene>
    <name evidence="1" type="ORF">J4E96_03105</name>
</gene>
<dbReference type="EMBL" id="CP071868">
    <property type="protein sequence ID" value="QTE30027.1"/>
    <property type="molecule type" value="Genomic_DNA"/>
</dbReference>
<dbReference type="Proteomes" id="UP000663937">
    <property type="component" value="Chromosome"/>
</dbReference>
<organism evidence="1 2">
    <name type="scientific">Pengzhenrongella sicca</name>
    <dbReference type="NCBI Taxonomy" id="2819238"/>
    <lineage>
        <taxon>Bacteria</taxon>
        <taxon>Bacillati</taxon>
        <taxon>Actinomycetota</taxon>
        <taxon>Actinomycetes</taxon>
        <taxon>Micrococcales</taxon>
        <taxon>Pengzhenrongella</taxon>
    </lineage>
</organism>
<evidence type="ECO:0000313" key="1">
    <source>
        <dbReference type="EMBL" id="QTE30027.1"/>
    </source>
</evidence>
<keyword evidence="2" id="KW-1185">Reference proteome</keyword>
<protein>
    <submittedName>
        <fullName evidence="1">Uncharacterized protein</fullName>
    </submittedName>
</protein>
<accession>A0A8A4ZHN5</accession>
<sequence length="161" mass="17304">MSDATDELRLRRLEVFDAHICSGDETDLISIEPDDLGLPKSTRSVVIVGLTCSGVLDKLGGAPSPGDEGLVEYEVGFSVEFEAVMAEEDASANNWPCEIRKDGLVIVRTSLDMTGKTGVVYERDEILGFIDYIGLRRADGTPASAVGLLNEDAKVLEFPPA</sequence>
<dbReference type="KEGG" id="psic:J4E96_03105"/>